<protein>
    <recommendedName>
        <fullName evidence="3">D-xylose 1-dehydrogenase (NADP(+), D-xylono-1,5-lactone-forming)</fullName>
        <ecNumber evidence="3">1.1.1.179</ecNumber>
    </recommendedName>
    <alternativeName>
        <fullName evidence="4">D-xylose-NADP dehydrogenase</fullName>
    </alternativeName>
</protein>
<evidence type="ECO:0000256" key="3">
    <source>
        <dbReference type="ARBA" id="ARBA00038984"/>
    </source>
</evidence>
<dbReference type="PANTHER" id="PTHR22604">
    <property type="entry name" value="OXIDOREDUCTASES"/>
    <property type="match status" value="1"/>
</dbReference>
<reference evidence="8 9" key="1">
    <citation type="journal article" date="2018" name="Mol. Biol. Evol.">
        <title>Broad Genomic Sampling Reveals a Smut Pathogenic Ancestry of the Fungal Clade Ustilaginomycotina.</title>
        <authorList>
            <person name="Kijpornyongpan T."/>
            <person name="Mondo S.J."/>
            <person name="Barry K."/>
            <person name="Sandor L."/>
            <person name="Lee J."/>
            <person name="Lipzen A."/>
            <person name="Pangilinan J."/>
            <person name="LaButti K."/>
            <person name="Hainaut M."/>
            <person name="Henrissat B."/>
            <person name="Grigoriev I.V."/>
            <person name="Spatafora J.W."/>
            <person name="Aime M.C."/>
        </authorList>
    </citation>
    <scope>NUCLEOTIDE SEQUENCE [LARGE SCALE GENOMIC DNA]</scope>
    <source>
        <strain evidence="8 9">MCA 4186</strain>
    </source>
</reference>
<evidence type="ECO:0000256" key="2">
    <source>
        <dbReference type="ARBA" id="ARBA00023002"/>
    </source>
</evidence>
<evidence type="ECO:0000259" key="6">
    <source>
        <dbReference type="Pfam" id="PF01408"/>
    </source>
</evidence>
<organism evidence="8 9">
    <name type="scientific">Tilletiopsis washingtonensis</name>
    <dbReference type="NCBI Taxonomy" id="58919"/>
    <lineage>
        <taxon>Eukaryota</taxon>
        <taxon>Fungi</taxon>
        <taxon>Dikarya</taxon>
        <taxon>Basidiomycota</taxon>
        <taxon>Ustilaginomycotina</taxon>
        <taxon>Exobasidiomycetes</taxon>
        <taxon>Entylomatales</taxon>
        <taxon>Entylomatales incertae sedis</taxon>
        <taxon>Tilletiopsis</taxon>
    </lineage>
</organism>
<dbReference type="SUPFAM" id="SSF55347">
    <property type="entry name" value="Glyceraldehyde-3-phosphate dehydrogenase-like, C-terminal domain"/>
    <property type="match status" value="1"/>
</dbReference>
<evidence type="ECO:0000313" key="9">
    <source>
        <dbReference type="Proteomes" id="UP000245946"/>
    </source>
</evidence>
<dbReference type="AlphaFoldDB" id="A0A316ZGH3"/>
<evidence type="ECO:0000259" key="7">
    <source>
        <dbReference type="Pfam" id="PF22725"/>
    </source>
</evidence>
<keyword evidence="2" id="KW-0560">Oxidoreductase</keyword>
<dbReference type="InterPro" id="IPR036291">
    <property type="entry name" value="NAD(P)-bd_dom_sf"/>
</dbReference>
<dbReference type="Gene3D" id="3.40.50.720">
    <property type="entry name" value="NAD(P)-binding Rossmann-like Domain"/>
    <property type="match status" value="1"/>
</dbReference>
<evidence type="ECO:0000256" key="4">
    <source>
        <dbReference type="ARBA" id="ARBA00042988"/>
    </source>
</evidence>
<accession>A0A316ZGH3</accession>
<feature type="domain" description="GFO/IDH/MocA-like oxidoreductase" evidence="7">
    <location>
        <begin position="159"/>
        <end position="281"/>
    </location>
</feature>
<dbReference type="Pfam" id="PF22725">
    <property type="entry name" value="GFO_IDH_MocA_C3"/>
    <property type="match status" value="1"/>
</dbReference>
<evidence type="ECO:0000256" key="5">
    <source>
        <dbReference type="ARBA" id="ARBA00049233"/>
    </source>
</evidence>
<dbReference type="GO" id="GO:0047837">
    <property type="term" value="F:D-xylose 1-dehydrogenase (NADP+) activity"/>
    <property type="evidence" value="ECO:0007669"/>
    <property type="project" value="UniProtKB-EC"/>
</dbReference>
<dbReference type="InterPro" id="IPR055170">
    <property type="entry name" value="GFO_IDH_MocA-like_dom"/>
</dbReference>
<dbReference type="Gene3D" id="3.30.360.10">
    <property type="entry name" value="Dihydrodipicolinate Reductase, domain 2"/>
    <property type="match status" value="1"/>
</dbReference>
<keyword evidence="9" id="KW-1185">Reference proteome</keyword>
<dbReference type="SUPFAM" id="SSF51735">
    <property type="entry name" value="NAD(P)-binding Rossmann-fold domains"/>
    <property type="match status" value="1"/>
</dbReference>
<proteinExistence type="inferred from homology"/>
<evidence type="ECO:0000256" key="1">
    <source>
        <dbReference type="ARBA" id="ARBA00010928"/>
    </source>
</evidence>
<sequence length="379" mass="42156">MSSPYICNWGILATGGIAGTFARDLLLDPASRDVADVQHRIVAVASSSSAARAQAFVDDDLALRDAPQKPSAYGTYAEMLKNDDVHIVYVATPHSLHYENVLQCLEAGKHVCCEVRVCKPMTINAKQTAHLIALAKEKNLFLMEALWIRFFPLMAELRKQLHEQRVIGDIVRVESYNGMAFAFDAQHRLWNPELGGGSLLDLGIYSLTWQMVTLFEDPRNERTPPKVHATIIKQPQTGVDESTTMLLEFAKSHTHGVCSSNAVVRTHHAYSCVIQGTKGDISVAFPPFRPESFSVALRNDDALKTLGARKTYDFPIPGHGMFWEADAAARCLRDGKLQPELHPNANAQLTMEIMDEARKQGGFAYPDKLEWVREDAPQQ</sequence>
<dbReference type="GeneID" id="37267606"/>
<dbReference type="STRING" id="58919.A0A316ZGH3"/>
<dbReference type="EC" id="1.1.1.179" evidence="3"/>
<evidence type="ECO:0000313" key="8">
    <source>
        <dbReference type="EMBL" id="PWO00612.1"/>
    </source>
</evidence>
<dbReference type="PANTHER" id="PTHR22604:SF105">
    <property type="entry name" value="TRANS-1,2-DIHYDROBENZENE-1,2-DIOL DEHYDROGENASE"/>
    <property type="match status" value="1"/>
</dbReference>
<name>A0A316ZGH3_9BASI</name>
<dbReference type="RefSeq" id="XP_025600890.1">
    <property type="nucleotide sequence ID" value="XM_025740060.1"/>
</dbReference>
<dbReference type="EMBL" id="KZ819285">
    <property type="protein sequence ID" value="PWO00612.1"/>
    <property type="molecule type" value="Genomic_DNA"/>
</dbReference>
<comment type="similarity">
    <text evidence="1">Belongs to the Gfo/Idh/MocA family.</text>
</comment>
<dbReference type="GO" id="GO:0000166">
    <property type="term" value="F:nucleotide binding"/>
    <property type="evidence" value="ECO:0007669"/>
    <property type="project" value="InterPro"/>
</dbReference>
<dbReference type="OrthoDB" id="2129491at2759"/>
<gene>
    <name evidence="8" type="ORF">FA09DRAFT_293809</name>
</gene>
<dbReference type="InterPro" id="IPR050984">
    <property type="entry name" value="Gfo/Idh/MocA_domain"/>
</dbReference>
<dbReference type="Pfam" id="PF01408">
    <property type="entry name" value="GFO_IDH_MocA"/>
    <property type="match status" value="1"/>
</dbReference>
<dbReference type="Proteomes" id="UP000245946">
    <property type="component" value="Unassembled WGS sequence"/>
</dbReference>
<comment type="catalytic activity">
    <reaction evidence="5">
        <text>D-xylose + NADP(+) = D-xylono-1,5-lactone + NADPH + H(+)</text>
        <dbReference type="Rhea" id="RHEA:22000"/>
        <dbReference type="ChEBI" id="CHEBI:15378"/>
        <dbReference type="ChEBI" id="CHEBI:15867"/>
        <dbReference type="ChEBI" id="CHEBI:53455"/>
        <dbReference type="ChEBI" id="CHEBI:57783"/>
        <dbReference type="ChEBI" id="CHEBI:58349"/>
        <dbReference type="EC" id="1.1.1.179"/>
    </reaction>
</comment>
<dbReference type="InterPro" id="IPR000683">
    <property type="entry name" value="Gfo/Idh/MocA-like_OxRdtase_N"/>
</dbReference>
<feature type="domain" description="Gfo/Idh/MocA-like oxidoreductase N-terminal" evidence="6">
    <location>
        <begin position="32"/>
        <end position="143"/>
    </location>
</feature>